<dbReference type="SUPFAM" id="SSF46785">
    <property type="entry name" value="Winged helix' DNA-binding domain"/>
    <property type="match status" value="1"/>
</dbReference>
<evidence type="ECO:0000313" key="6">
    <source>
        <dbReference type="EMBL" id="GAA0649579.1"/>
    </source>
</evidence>
<dbReference type="PANTHER" id="PTHR43132">
    <property type="entry name" value="ARSENICAL RESISTANCE OPERON REPRESSOR ARSR-RELATED"/>
    <property type="match status" value="1"/>
</dbReference>
<dbReference type="InterPro" id="IPR001845">
    <property type="entry name" value="HTH_ArsR_DNA-bd_dom"/>
</dbReference>
<dbReference type="InterPro" id="IPR036390">
    <property type="entry name" value="WH_DNA-bd_sf"/>
</dbReference>
<dbReference type="CDD" id="cd00090">
    <property type="entry name" value="HTH_ARSR"/>
    <property type="match status" value="1"/>
</dbReference>
<dbReference type="GO" id="GO:0003700">
    <property type="term" value="F:DNA-binding transcription factor activity"/>
    <property type="evidence" value="ECO:0007669"/>
    <property type="project" value="InterPro"/>
</dbReference>
<feature type="domain" description="HTH arsR-type" evidence="5">
    <location>
        <begin position="28"/>
        <end position="112"/>
    </location>
</feature>
<dbReference type="Proteomes" id="UP001500194">
    <property type="component" value="Unassembled WGS sequence"/>
</dbReference>
<evidence type="ECO:0000256" key="3">
    <source>
        <dbReference type="ARBA" id="ARBA00023163"/>
    </source>
</evidence>
<keyword evidence="3" id="KW-0804">Transcription</keyword>
<evidence type="ECO:0000256" key="2">
    <source>
        <dbReference type="ARBA" id="ARBA00023125"/>
    </source>
</evidence>
<organism evidence="6 7">
    <name type="scientific">Salarchaeum japonicum</name>
    <dbReference type="NCBI Taxonomy" id="555573"/>
    <lineage>
        <taxon>Archaea</taxon>
        <taxon>Methanobacteriati</taxon>
        <taxon>Methanobacteriota</taxon>
        <taxon>Stenosarchaea group</taxon>
        <taxon>Halobacteria</taxon>
        <taxon>Halobacteriales</taxon>
        <taxon>Halobacteriaceae</taxon>
    </lineage>
</organism>
<dbReference type="InterPro" id="IPR011991">
    <property type="entry name" value="ArsR-like_HTH"/>
</dbReference>
<dbReference type="EMBL" id="BAAADU010000002">
    <property type="protein sequence ID" value="GAA0649579.1"/>
    <property type="molecule type" value="Genomic_DNA"/>
</dbReference>
<dbReference type="GeneID" id="68571834"/>
<keyword evidence="4" id="KW-0812">Transmembrane</keyword>
<name>A0AAV3T0H8_9EURY</name>
<keyword evidence="4" id="KW-1133">Transmembrane helix</keyword>
<comment type="caution">
    <text evidence="6">The sequence shown here is derived from an EMBL/GenBank/DDBJ whole genome shotgun (WGS) entry which is preliminary data.</text>
</comment>
<dbReference type="InterPro" id="IPR036388">
    <property type="entry name" value="WH-like_DNA-bd_sf"/>
</dbReference>
<dbReference type="RefSeq" id="WP_227261258.1">
    <property type="nucleotide sequence ID" value="NZ_BAAADU010000002.1"/>
</dbReference>
<sequence>MSLLPSQKPDAPDGDPRVIGVDSEDADRVLSALSAGTARTMLTTLHEEPATASELADEVDTSLQNAQYHLGKLRDADLVEVAGTSYSEKGREMNVYAPTDAPLVLFAGDENTGSTVRSMLGALLGAVAVLGVASLLVQYLAERVFAPSGGVSTASVETASNAAWGVPPGVLFFLGGLLVLALAAGYRYWR</sequence>
<protein>
    <recommendedName>
        <fullName evidence="5">HTH arsR-type domain-containing protein</fullName>
    </recommendedName>
</protein>
<evidence type="ECO:0000256" key="4">
    <source>
        <dbReference type="SAM" id="Phobius"/>
    </source>
</evidence>
<keyword evidence="1" id="KW-0805">Transcription regulation</keyword>
<accession>A0AAV3T0H8</accession>
<proteinExistence type="predicted"/>
<evidence type="ECO:0000259" key="5">
    <source>
        <dbReference type="SMART" id="SM00418"/>
    </source>
</evidence>
<feature type="transmembrane region" description="Helical" evidence="4">
    <location>
        <begin position="170"/>
        <end position="189"/>
    </location>
</feature>
<dbReference type="SMART" id="SM00418">
    <property type="entry name" value="HTH_ARSR"/>
    <property type="match status" value="1"/>
</dbReference>
<dbReference type="GO" id="GO:0003677">
    <property type="term" value="F:DNA binding"/>
    <property type="evidence" value="ECO:0007669"/>
    <property type="project" value="UniProtKB-KW"/>
</dbReference>
<dbReference type="Pfam" id="PF24267">
    <property type="entry name" value="HVO_1552_C"/>
    <property type="match status" value="1"/>
</dbReference>
<keyword evidence="2" id="KW-0238">DNA-binding</keyword>
<dbReference type="Pfam" id="PF12840">
    <property type="entry name" value="HTH_20"/>
    <property type="match status" value="1"/>
</dbReference>
<gene>
    <name evidence="6" type="ORF">GCM10009019_10390</name>
</gene>
<evidence type="ECO:0000313" key="7">
    <source>
        <dbReference type="Proteomes" id="UP001500194"/>
    </source>
</evidence>
<dbReference type="InterPro" id="IPR056525">
    <property type="entry name" value="HVO_1552_C"/>
</dbReference>
<reference evidence="6 7" key="1">
    <citation type="journal article" date="2019" name="Int. J. Syst. Evol. Microbiol.">
        <title>The Global Catalogue of Microorganisms (GCM) 10K type strain sequencing project: providing services to taxonomists for standard genome sequencing and annotation.</title>
        <authorList>
            <consortium name="The Broad Institute Genomics Platform"/>
            <consortium name="The Broad Institute Genome Sequencing Center for Infectious Disease"/>
            <person name="Wu L."/>
            <person name="Ma J."/>
        </authorList>
    </citation>
    <scope>NUCLEOTIDE SEQUENCE [LARGE SCALE GENOMIC DNA]</scope>
    <source>
        <strain evidence="6 7">JCM 16327</strain>
    </source>
</reference>
<keyword evidence="7" id="KW-1185">Reference proteome</keyword>
<evidence type="ECO:0000256" key="1">
    <source>
        <dbReference type="ARBA" id="ARBA00023015"/>
    </source>
</evidence>
<dbReference type="PANTHER" id="PTHR43132:SF2">
    <property type="entry name" value="ARSENICAL RESISTANCE OPERON REPRESSOR ARSR-RELATED"/>
    <property type="match status" value="1"/>
</dbReference>
<feature type="transmembrane region" description="Helical" evidence="4">
    <location>
        <begin position="120"/>
        <end position="141"/>
    </location>
</feature>
<dbReference type="AlphaFoldDB" id="A0AAV3T0H8"/>
<keyword evidence="4" id="KW-0472">Membrane</keyword>
<dbReference type="Gene3D" id="1.10.10.10">
    <property type="entry name" value="Winged helix-like DNA-binding domain superfamily/Winged helix DNA-binding domain"/>
    <property type="match status" value="1"/>
</dbReference>
<dbReference type="InterPro" id="IPR051011">
    <property type="entry name" value="Metal_resp_trans_reg"/>
</dbReference>